<comment type="similarity">
    <text evidence="6">Belongs to the NAD kinase family.</text>
</comment>
<dbReference type="InterPro" id="IPR016064">
    <property type="entry name" value="NAD/diacylglycerol_kinase_sf"/>
</dbReference>
<comment type="caution">
    <text evidence="6">Lacks conserved residue(s) required for the propagation of feature annotation.</text>
</comment>
<keyword evidence="8" id="KW-1185">Reference proteome</keyword>
<dbReference type="STRING" id="1122930.SAMN02745168_0022"/>
<reference evidence="7 8" key="1">
    <citation type="submission" date="2017-04" db="EMBL/GenBank/DDBJ databases">
        <authorList>
            <person name="Afonso C.L."/>
            <person name="Miller P.J."/>
            <person name="Scott M.A."/>
            <person name="Spackman E."/>
            <person name="Goraichik I."/>
            <person name="Dimitrov K.M."/>
            <person name="Suarez D.L."/>
            <person name="Swayne D.E."/>
        </authorList>
    </citation>
    <scope>NUCLEOTIDE SEQUENCE [LARGE SCALE GENOMIC DNA]</scope>
    <source>
        <strain evidence="7 8">DSM 12816</strain>
    </source>
</reference>
<protein>
    <recommendedName>
        <fullName evidence="6">NAD kinase</fullName>
        <ecNumber evidence="6">2.7.1.23</ecNumber>
    </recommendedName>
    <alternativeName>
        <fullName evidence="6">ATP-dependent NAD kinase</fullName>
    </alternativeName>
</protein>
<feature type="binding site" evidence="6">
    <location>
        <begin position="189"/>
        <end position="194"/>
    </location>
    <ligand>
        <name>NAD(+)</name>
        <dbReference type="ChEBI" id="CHEBI:57540"/>
    </ligand>
</feature>
<keyword evidence="6" id="KW-0547">Nucleotide-binding</keyword>
<keyword evidence="1 6" id="KW-0808">Transferase</keyword>
<evidence type="ECO:0000313" key="7">
    <source>
        <dbReference type="EMBL" id="SMC85415.1"/>
    </source>
</evidence>
<dbReference type="Gene3D" id="2.60.200.30">
    <property type="entry name" value="Probable inorganic polyphosphate/atp-NAD kinase, domain 2"/>
    <property type="match status" value="1"/>
</dbReference>
<accession>A0A1W2CJK2</accession>
<dbReference type="PANTHER" id="PTHR20275">
    <property type="entry name" value="NAD KINASE"/>
    <property type="match status" value="1"/>
</dbReference>
<evidence type="ECO:0000256" key="4">
    <source>
        <dbReference type="ARBA" id="ARBA00023027"/>
    </source>
</evidence>
<gene>
    <name evidence="6" type="primary">nadK</name>
    <name evidence="7" type="ORF">SAMN02745168_0022</name>
</gene>
<dbReference type="GO" id="GO:0019674">
    <property type="term" value="P:NAD+ metabolic process"/>
    <property type="evidence" value="ECO:0007669"/>
    <property type="project" value="InterPro"/>
</dbReference>
<dbReference type="Pfam" id="PF01513">
    <property type="entry name" value="NAD_kinase"/>
    <property type="match status" value="1"/>
</dbReference>
<evidence type="ECO:0000256" key="6">
    <source>
        <dbReference type="HAMAP-Rule" id="MF_00361"/>
    </source>
</evidence>
<name>A0A1W2CJK2_9FIRM</name>
<dbReference type="GO" id="GO:0006741">
    <property type="term" value="P:NADP+ biosynthetic process"/>
    <property type="evidence" value="ECO:0007669"/>
    <property type="project" value="UniProtKB-UniRule"/>
</dbReference>
<keyword evidence="2 6" id="KW-0418">Kinase</keyword>
<keyword evidence="3 6" id="KW-0521">NADP</keyword>
<feature type="binding site" evidence="6">
    <location>
        <position position="159"/>
    </location>
    <ligand>
        <name>NAD(+)</name>
        <dbReference type="ChEBI" id="CHEBI:57540"/>
    </ligand>
</feature>
<dbReference type="HAMAP" id="MF_00361">
    <property type="entry name" value="NAD_kinase"/>
    <property type="match status" value="1"/>
</dbReference>
<sequence>MNPLKKIILCPNPFRDRGLKAALQAAEILGNAGIGTAVCLPFPVNGEAGLPEGVVIQPLPTALRGADLIICFGGDGTILHVAKEAANHRIPVLGVNMGSIGFMAELESGELHLLSKLARGECRREARMMIDIQVLRAGKRVYQNIALNDAVITKGAIARIIELSVFSSGALISSFSGDGVIISTPTGSTAYSMSAGGPIVEPTAENILVTPICAHTLAAKSFVLSQDRAVKTVVGALMHKSAYLSVDGGRAFRLYSSDEVLIRKSDKQTTLVCLSDNSFYEVIKRKFSKQGEPV</sequence>
<comment type="function">
    <text evidence="6">Involved in the regulation of the intracellular balance of NAD and NADP, and is a key enzyme in the biosynthesis of NADP. Catalyzes specifically the phosphorylation on 2'-hydroxyl of the adenosine moiety of NAD to yield NADP.</text>
</comment>
<keyword evidence="6" id="KW-0067">ATP-binding</keyword>
<feature type="binding site" evidence="6">
    <location>
        <begin position="148"/>
        <end position="149"/>
    </location>
    <ligand>
        <name>NAD(+)</name>
        <dbReference type="ChEBI" id="CHEBI:57540"/>
    </ligand>
</feature>
<dbReference type="InterPro" id="IPR017437">
    <property type="entry name" value="ATP-NAD_kinase_PpnK-typ_C"/>
</dbReference>
<comment type="cofactor">
    <cofactor evidence="6">
        <name>a divalent metal cation</name>
        <dbReference type="ChEBI" id="CHEBI:60240"/>
    </cofactor>
</comment>
<dbReference type="Proteomes" id="UP000192790">
    <property type="component" value="Unassembled WGS sequence"/>
</dbReference>
<feature type="binding site" evidence="6">
    <location>
        <position position="80"/>
    </location>
    <ligand>
        <name>NAD(+)</name>
        <dbReference type="ChEBI" id="CHEBI:57540"/>
    </ligand>
</feature>
<dbReference type="GO" id="GO:0005524">
    <property type="term" value="F:ATP binding"/>
    <property type="evidence" value="ECO:0007669"/>
    <property type="project" value="UniProtKB-KW"/>
</dbReference>
<proteinExistence type="inferred from homology"/>
<dbReference type="Gene3D" id="3.40.50.10330">
    <property type="entry name" value="Probable inorganic polyphosphate/atp-NAD kinase, domain 1"/>
    <property type="match status" value="1"/>
</dbReference>
<feature type="binding site" evidence="6">
    <location>
        <position position="178"/>
    </location>
    <ligand>
        <name>NAD(+)</name>
        <dbReference type="ChEBI" id="CHEBI:57540"/>
    </ligand>
</feature>
<dbReference type="InterPro" id="IPR002504">
    <property type="entry name" value="NADK"/>
</dbReference>
<dbReference type="EMBL" id="FWXW01000010">
    <property type="protein sequence ID" value="SMC85415.1"/>
    <property type="molecule type" value="Genomic_DNA"/>
</dbReference>
<dbReference type="PANTHER" id="PTHR20275:SF0">
    <property type="entry name" value="NAD KINASE"/>
    <property type="match status" value="1"/>
</dbReference>
<dbReference type="OrthoDB" id="9774737at2"/>
<evidence type="ECO:0000256" key="1">
    <source>
        <dbReference type="ARBA" id="ARBA00022679"/>
    </source>
</evidence>
<keyword evidence="4 6" id="KW-0520">NAD</keyword>
<comment type="subcellular location">
    <subcellularLocation>
        <location evidence="6">Cytoplasm</location>
    </subcellularLocation>
</comment>
<evidence type="ECO:0000256" key="2">
    <source>
        <dbReference type="ARBA" id="ARBA00022777"/>
    </source>
</evidence>
<dbReference type="GO" id="GO:0005737">
    <property type="term" value="C:cytoplasm"/>
    <property type="evidence" value="ECO:0007669"/>
    <property type="project" value="UniProtKB-SubCell"/>
</dbReference>
<evidence type="ECO:0000313" key="8">
    <source>
        <dbReference type="Proteomes" id="UP000192790"/>
    </source>
</evidence>
<evidence type="ECO:0000256" key="3">
    <source>
        <dbReference type="ARBA" id="ARBA00022857"/>
    </source>
</evidence>
<comment type="catalytic activity">
    <reaction evidence="5 6">
        <text>NAD(+) + ATP = ADP + NADP(+) + H(+)</text>
        <dbReference type="Rhea" id="RHEA:18629"/>
        <dbReference type="ChEBI" id="CHEBI:15378"/>
        <dbReference type="ChEBI" id="CHEBI:30616"/>
        <dbReference type="ChEBI" id="CHEBI:57540"/>
        <dbReference type="ChEBI" id="CHEBI:58349"/>
        <dbReference type="ChEBI" id="CHEBI:456216"/>
        <dbReference type="EC" id="2.7.1.23"/>
    </reaction>
</comment>
<evidence type="ECO:0000256" key="5">
    <source>
        <dbReference type="ARBA" id="ARBA00047925"/>
    </source>
</evidence>
<dbReference type="Pfam" id="PF20143">
    <property type="entry name" value="NAD_kinase_C"/>
    <property type="match status" value="1"/>
</dbReference>
<feature type="binding site" evidence="6">
    <location>
        <begin position="75"/>
        <end position="76"/>
    </location>
    <ligand>
        <name>NAD(+)</name>
        <dbReference type="ChEBI" id="CHEBI:57540"/>
    </ligand>
</feature>
<dbReference type="SUPFAM" id="SSF111331">
    <property type="entry name" value="NAD kinase/diacylglycerol kinase-like"/>
    <property type="match status" value="1"/>
</dbReference>
<dbReference type="InterPro" id="IPR017438">
    <property type="entry name" value="ATP-NAD_kinase_N"/>
</dbReference>
<dbReference type="AlphaFoldDB" id="A0A1W2CJK2"/>
<dbReference type="GO" id="GO:0003951">
    <property type="term" value="F:NAD+ kinase activity"/>
    <property type="evidence" value="ECO:0007669"/>
    <property type="project" value="UniProtKB-UniRule"/>
</dbReference>
<keyword evidence="6" id="KW-0963">Cytoplasm</keyword>
<dbReference type="GO" id="GO:0046872">
    <property type="term" value="F:metal ion binding"/>
    <property type="evidence" value="ECO:0007669"/>
    <property type="project" value="UniProtKB-UniRule"/>
</dbReference>
<feature type="active site" description="Proton acceptor" evidence="6">
    <location>
        <position position="75"/>
    </location>
</feature>
<dbReference type="RefSeq" id="WP_084235451.1">
    <property type="nucleotide sequence ID" value="NZ_FWXW01000010.1"/>
</dbReference>
<organism evidence="7 8">
    <name type="scientific">Papillibacter cinnamivorans DSM 12816</name>
    <dbReference type="NCBI Taxonomy" id="1122930"/>
    <lineage>
        <taxon>Bacteria</taxon>
        <taxon>Bacillati</taxon>
        <taxon>Bacillota</taxon>
        <taxon>Clostridia</taxon>
        <taxon>Eubacteriales</taxon>
        <taxon>Oscillospiraceae</taxon>
        <taxon>Papillibacter</taxon>
    </lineage>
</organism>
<dbReference type="GO" id="GO:0051287">
    <property type="term" value="F:NAD binding"/>
    <property type="evidence" value="ECO:0007669"/>
    <property type="project" value="UniProtKB-ARBA"/>
</dbReference>
<dbReference type="EC" id="2.7.1.23" evidence="6"/>